<comment type="caution">
    <text evidence="2">The sequence shown here is derived from an EMBL/GenBank/DDBJ whole genome shotgun (WGS) entry which is preliminary data.</text>
</comment>
<evidence type="ECO:0000313" key="2">
    <source>
        <dbReference type="EMBL" id="KAA0157363.1"/>
    </source>
</evidence>
<feature type="compositionally biased region" description="Polar residues" evidence="1">
    <location>
        <begin position="9"/>
        <end position="39"/>
    </location>
</feature>
<feature type="region of interest" description="Disordered" evidence="1">
    <location>
        <begin position="1"/>
        <end position="97"/>
    </location>
</feature>
<gene>
    <name evidence="2" type="ORF">FNF31_05788</name>
</gene>
<name>A0A5A8CW31_CAFRO</name>
<organism evidence="2 3">
    <name type="scientific">Cafeteria roenbergensis</name>
    <name type="common">Marine flagellate</name>
    <dbReference type="NCBI Taxonomy" id="33653"/>
    <lineage>
        <taxon>Eukaryota</taxon>
        <taxon>Sar</taxon>
        <taxon>Stramenopiles</taxon>
        <taxon>Bigyra</taxon>
        <taxon>Opalozoa</taxon>
        <taxon>Bicosoecida</taxon>
        <taxon>Cafeteriaceae</taxon>
        <taxon>Cafeteria</taxon>
    </lineage>
</organism>
<protein>
    <submittedName>
        <fullName evidence="2">Uncharacterized protein</fullName>
    </submittedName>
</protein>
<evidence type="ECO:0000256" key="1">
    <source>
        <dbReference type="SAM" id="MobiDB-lite"/>
    </source>
</evidence>
<proteinExistence type="predicted"/>
<accession>A0A5A8CW31</accession>
<dbReference type="EMBL" id="VLTM01000078">
    <property type="protein sequence ID" value="KAA0157363.1"/>
    <property type="molecule type" value="Genomic_DNA"/>
</dbReference>
<dbReference type="Proteomes" id="UP000325113">
    <property type="component" value="Unassembled WGS sequence"/>
</dbReference>
<reference evidence="2 3" key="1">
    <citation type="submission" date="2019-07" db="EMBL/GenBank/DDBJ databases">
        <title>Genomes of Cafeteria roenbergensis.</title>
        <authorList>
            <person name="Fischer M.G."/>
            <person name="Hackl T."/>
            <person name="Roman M."/>
        </authorList>
    </citation>
    <scope>NUCLEOTIDE SEQUENCE [LARGE SCALE GENOMIC DNA]</scope>
    <source>
        <strain evidence="2 3">Cflag</strain>
    </source>
</reference>
<sequence length="112" mass="12212">MRWAASEAEGTTGSNSSTWRPCTRLQAANWQRGSKTQGTSEARVASGSRERRSGRLGRTLSTSSPHGGVAPRGCGNGHKDDTRQDGGTDGLRPARTMSSAYCQRLERFWPWD</sequence>
<feature type="compositionally biased region" description="Basic and acidic residues" evidence="1">
    <location>
        <begin position="77"/>
        <end position="86"/>
    </location>
</feature>
<evidence type="ECO:0000313" key="3">
    <source>
        <dbReference type="Proteomes" id="UP000325113"/>
    </source>
</evidence>
<dbReference type="AlphaFoldDB" id="A0A5A8CW31"/>